<name>A0A9W2X7H4_PHYMC</name>
<protein>
    <submittedName>
        <fullName evidence="3">Cleavage and polyadenylation specificity factor subunit 1-like</fullName>
    </submittedName>
</protein>
<organism evidence="2 3">
    <name type="scientific">Physeter macrocephalus</name>
    <name type="common">Sperm whale</name>
    <name type="synonym">Physeter catodon</name>
    <dbReference type="NCBI Taxonomy" id="9755"/>
    <lineage>
        <taxon>Eukaryota</taxon>
        <taxon>Metazoa</taxon>
        <taxon>Chordata</taxon>
        <taxon>Craniata</taxon>
        <taxon>Vertebrata</taxon>
        <taxon>Euteleostomi</taxon>
        <taxon>Mammalia</taxon>
        <taxon>Eutheria</taxon>
        <taxon>Laurasiatheria</taxon>
        <taxon>Artiodactyla</taxon>
        <taxon>Whippomorpha</taxon>
        <taxon>Cetacea</taxon>
        <taxon>Odontoceti</taxon>
        <taxon>Physeteridae</taxon>
        <taxon>Physeter</taxon>
    </lineage>
</organism>
<dbReference type="RefSeq" id="XP_054947288.1">
    <property type="nucleotide sequence ID" value="XM_055091313.1"/>
</dbReference>
<sequence>MYAVYKQAHPPTGLEFSMYCNFFNNSERNLVVAGTSQLYVYRLNRDAEVPTKNDRSAEGKAHREHREKLELVASFSFFGNVMSMASVQLAGAKRDALLLSFKDAKVGLSVVEYDPGTHDLKTLSLHYFEEPELRVGLAPPLVPPPGSVGAPAGPA</sequence>
<proteinExistence type="predicted"/>
<dbReference type="AlphaFoldDB" id="A0A9W2X7H4"/>
<reference evidence="3" key="1">
    <citation type="submission" date="2025-08" db="UniProtKB">
        <authorList>
            <consortium name="RefSeq"/>
        </authorList>
    </citation>
    <scope>IDENTIFICATION</scope>
    <source>
        <tissue evidence="3">Muscle</tissue>
    </source>
</reference>
<dbReference type="InterPro" id="IPR018846">
    <property type="entry name" value="Beta-prop_RSE1/DDB1/CPSF1_1st"/>
</dbReference>
<evidence type="ECO:0000313" key="2">
    <source>
        <dbReference type="Proteomes" id="UP000248484"/>
    </source>
</evidence>
<evidence type="ECO:0000259" key="1">
    <source>
        <dbReference type="Pfam" id="PF10433"/>
    </source>
</evidence>
<dbReference type="PANTHER" id="PTHR10644">
    <property type="entry name" value="DNA REPAIR/RNA PROCESSING CPSF FAMILY"/>
    <property type="match status" value="1"/>
</dbReference>
<dbReference type="Pfam" id="PF10433">
    <property type="entry name" value="Beta-prop_RSE1_1st"/>
    <property type="match status" value="1"/>
</dbReference>
<dbReference type="InterPro" id="IPR050358">
    <property type="entry name" value="RSE1/DDB1/CFT1"/>
</dbReference>
<dbReference type="InterPro" id="IPR015943">
    <property type="entry name" value="WD40/YVTN_repeat-like_dom_sf"/>
</dbReference>
<evidence type="ECO:0000313" key="3">
    <source>
        <dbReference type="RefSeq" id="XP_054947288.1"/>
    </source>
</evidence>
<dbReference type="Proteomes" id="UP000248484">
    <property type="component" value="Chromosome 15"/>
</dbReference>
<keyword evidence="2" id="KW-1185">Reference proteome</keyword>
<dbReference type="Gene3D" id="2.130.10.10">
    <property type="entry name" value="YVTN repeat-like/Quinoprotein amine dehydrogenase"/>
    <property type="match status" value="1"/>
</dbReference>
<dbReference type="OrthoDB" id="6109at2759"/>
<dbReference type="KEGG" id="pcad:129392850"/>
<gene>
    <name evidence="3" type="primary">LOC129392850</name>
</gene>
<dbReference type="GeneID" id="129392850"/>
<feature type="domain" description="RSE1/DDB1/CPSF1 first beta-propeller" evidence="1">
    <location>
        <begin position="17"/>
        <end position="125"/>
    </location>
</feature>
<accession>A0A9W2X7H4</accession>